<accession>A0A5J4ZVV7</accession>
<feature type="region of interest" description="Disordered" evidence="1">
    <location>
        <begin position="187"/>
        <end position="270"/>
    </location>
</feature>
<dbReference type="EMBL" id="CM018047">
    <property type="protein sequence ID" value="KAA8522983.1"/>
    <property type="molecule type" value="Genomic_DNA"/>
</dbReference>
<dbReference type="Proteomes" id="UP000325577">
    <property type="component" value="Linkage Group LG4"/>
</dbReference>
<dbReference type="Pfam" id="PF07744">
    <property type="entry name" value="SPOC"/>
    <property type="match status" value="1"/>
</dbReference>
<feature type="compositionally biased region" description="Basic and acidic residues" evidence="1">
    <location>
        <begin position="210"/>
        <end position="230"/>
    </location>
</feature>
<gene>
    <name evidence="3" type="ORF">F0562_009406</name>
</gene>
<name>A0A5J4ZVV7_9ASTE</name>
<reference evidence="3 4" key="1">
    <citation type="submission" date="2019-09" db="EMBL/GenBank/DDBJ databases">
        <title>A chromosome-level genome assembly of the Chinese tupelo Nyssa sinensis.</title>
        <authorList>
            <person name="Yang X."/>
            <person name="Kang M."/>
            <person name="Yang Y."/>
            <person name="Xiong H."/>
            <person name="Wang M."/>
            <person name="Zhang Z."/>
            <person name="Wang Z."/>
            <person name="Wu H."/>
            <person name="Ma T."/>
            <person name="Liu J."/>
            <person name="Xi Z."/>
        </authorList>
    </citation>
    <scope>NUCLEOTIDE SEQUENCE [LARGE SCALE GENOMIC DNA]</scope>
    <source>
        <strain evidence="3">J267</strain>
        <tissue evidence="3">Leaf</tissue>
    </source>
</reference>
<feature type="compositionally biased region" description="Polar residues" evidence="1">
    <location>
        <begin position="187"/>
        <end position="200"/>
    </location>
</feature>
<evidence type="ECO:0000313" key="4">
    <source>
        <dbReference type="Proteomes" id="UP000325577"/>
    </source>
</evidence>
<protein>
    <recommendedName>
        <fullName evidence="2">Spen paralogue and orthologue SPOC C-terminal domain-containing protein</fullName>
    </recommendedName>
</protein>
<sequence>MISQLNSRLVMRIYLGSGNEKINNASVSVPSQSLHYKGPLIDMRIGETHTVSNQKPQACNMFSETETKKSLPFLNSHNVHMEKVQVDPRLQDLLSFAIKNNIVIDKIPLEILNTLSERLTPVEILQNSFLQPNRFSDDLDGRTWSHEAKKLGISCEFRQSGQCSSNAGINDVPTAGKTSLGASVCTEQNENHGPSQNEVQFGSAPLGETCENKGGGHADDKIKIKEKTEASDTENLKNTLTEEFSPKNGDSPANIVGHGQKNDPSHGSLKLNEKSKLQSGKAVAEKLWDGSLQLNSSVTVSTVAFFKSGEKLLDINWSEFVEVKGKVRLEAFEKVYSRSSSLTKSGINGTLRGQ</sequence>
<organism evidence="3 4">
    <name type="scientific">Nyssa sinensis</name>
    <dbReference type="NCBI Taxonomy" id="561372"/>
    <lineage>
        <taxon>Eukaryota</taxon>
        <taxon>Viridiplantae</taxon>
        <taxon>Streptophyta</taxon>
        <taxon>Embryophyta</taxon>
        <taxon>Tracheophyta</taxon>
        <taxon>Spermatophyta</taxon>
        <taxon>Magnoliopsida</taxon>
        <taxon>eudicotyledons</taxon>
        <taxon>Gunneridae</taxon>
        <taxon>Pentapetalae</taxon>
        <taxon>asterids</taxon>
        <taxon>Cornales</taxon>
        <taxon>Nyssaceae</taxon>
        <taxon>Nyssa</taxon>
    </lineage>
</organism>
<evidence type="ECO:0000256" key="1">
    <source>
        <dbReference type="SAM" id="MobiDB-lite"/>
    </source>
</evidence>
<evidence type="ECO:0000259" key="2">
    <source>
        <dbReference type="Pfam" id="PF07744"/>
    </source>
</evidence>
<keyword evidence="4" id="KW-1185">Reference proteome</keyword>
<evidence type="ECO:0000313" key="3">
    <source>
        <dbReference type="EMBL" id="KAA8522983.1"/>
    </source>
</evidence>
<dbReference type="AlphaFoldDB" id="A0A5J4ZVV7"/>
<proteinExistence type="predicted"/>
<dbReference type="InterPro" id="IPR012921">
    <property type="entry name" value="SPOC_C"/>
</dbReference>
<feature type="domain" description="Spen paralogue and orthologue SPOC C-terminal" evidence="2">
    <location>
        <begin position="285"/>
        <end position="336"/>
    </location>
</feature>
<dbReference type="OrthoDB" id="1939347at2759"/>